<evidence type="ECO:0000256" key="11">
    <source>
        <dbReference type="ARBA" id="ARBA00023053"/>
    </source>
</evidence>
<comment type="function">
    <text evidence="17">This is the non-catalytic component of the active enzyme, which catalyzes the hydrolysis of ATP coupled with the exchange of Na(+) and K(+) ions across the plasma membrane. The beta subunit regulates, through assembly of alpha/beta heterodimers, the number of sodium pumps transported to the plasma membrane.</text>
</comment>
<name>A0A2P2HW77_9CRUS</name>
<evidence type="ECO:0000256" key="10">
    <source>
        <dbReference type="ARBA" id="ARBA00022989"/>
    </source>
</evidence>
<evidence type="ECO:0000313" key="19">
    <source>
        <dbReference type="EMBL" id="LAB65880.1"/>
    </source>
</evidence>
<dbReference type="GO" id="GO:0001671">
    <property type="term" value="F:ATPase activator activity"/>
    <property type="evidence" value="ECO:0007669"/>
    <property type="project" value="TreeGrafter"/>
</dbReference>
<dbReference type="GO" id="GO:0030007">
    <property type="term" value="P:intracellular potassium ion homeostasis"/>
    <property type="evidence" value="ECO:0007669"/>
    <property type="project" value="TreeGrafter"/>
</dbReference>
<evidence type="ECO:0000256" key="17">
    <source>
        <dbReference type="ARBA" id="ARBA00025540"/>
    </source>
</evidence>
<reference evidence="20" key="1">
    <citation type="submission" date="2017-11" db="EMBL/GenBank/DDBJ databases">
        <title>The sensing device of the deep-sea amphipod.</title>
        <authorList>
            <person name="Kobayashi H."/>
            <person name="Nagahama T."/>
            <person name="Arai W."/>
            <person name="Sasagawa Y."/>
            <person name="Umeda M."/>
            <person name="Hayashi T."/>
            <person name="Nikaido I."/>
            <person name="Watanabe H."/>
            <person name="Oguri K."/>
            <person name="Kitazato H."/>
            <person name="Fujioka K."/>
            <person name="Kido Y."/>
            <person name="Takami H."/>
        </authorList>
    </citation>
    <scope>NUCLEOTIDE SEQUENCE</scope>
    <source>
        <tissue evidence="20">Whole body</tissue>
    </source>
</reference>
<dbReference type="EMBL" id="IACT01000718">
    <property type="protein sequence ID" value="LAC20104.1"/>
    <property type="molecule type" value="mRNA"/>
</dbReference>
<keyword evidence="4" id="KW-1003">Cell membrane</keyword>
<evidence type="ECO:0000313" key="20">
    <source>
        <dbReference type="EMBL" id="LAC20104.1"/>
    </source>
</evidence>
<evidence type="ECO:0000256" key="18">
    <source>
        <dbReference type="SAM" id="Phobius"/>
    </source>
</evidence>
<evidence type="ECO:0000256" key="7">
    <source>
        <dbReference type="ARBA" id="ARBA00022692"/>
    </source>
</evidence>
<organism evidence="19">
    <name type="scientific">Hirondellea gigas</name>
    <dbReference type="NCBI Taxonomy" id="1518452"/>
    <lineage>
        <taxon>Eukaryota</taxon>
        <taxon>Metazoa</taxon>
        <taxon>Ecdysozoa</taxon>
        <taxon>Arthropoda</taxon>
        <taxon>Crustacea</taxon>
        <taxon>Multicrustacea</taxon>
        <taxon>Malacostraca</taxon>
        <taxon>Eumalacostraca</taxon>
        <taxon>Peracarida</taxon>
        <taxon>Amphipoda</taxon>
        <taxon>Amphilochidea</taxon>
        <taxon>Lysianassida</taxon>
        <taxon>Lysianassidira</taxon>
        <taxon>Lysianassoidea</taxon>
        <taxon>Lysianassidae</taxon>
        <taxon>Hirondellea</taxon>
    </lineage>
</organism>
<proteinExistence type="evidence at transcript level"/>
<keyword evidence="5" id="KW-0633">Potassium transport</keyword>
<keyword evidence="9" id="KW-0735">Signal-anchor</keyword>
<keyword evidence="16" id="KW-0739">Sodium transport</keyword>
<keyword evidence="7 18" id="KW-0812">Transmembrane</keyword>
<feature type="transmembrane region" description="Helical" evidence="18">
    <location>
        <begin position="41"/>
        <end position="62"/>
    </location>
</feature>
<dbReference type="GO" id="GO:0005890">
    <property type="term" value="C:sodium:potassium-exchanging ATPase complex"/>
    <property type="evidence" value="ECO:0007669"/>
    <property type="project" value="InterPro"/>
</dbReference>
<dbReference type="InterPro" id="IPR000402">
    <property type="entry name" value="Na/K_ATPase_sub_beta"/>
</dbReference>
<evidence type="ECO:0000256" key="8">
    <source>
        <dbReference type="ARBA" id="ARBA00022958"/>
    </source>
</evidence>
<evidence type="ECO:0000256" key="13">
    <source>
        <dbReference type="ARBA" id="ARBA00023136"/>
    </source>
</evidence>
<sequence>MEGGRSEFYEHEKESFGKFLYNKDAGTVMGRTGGSWSKIGLFYLVFYSFLAGFFSVMMTIFYQTLDTSFQPTYTPGGGGSILEHPALGFRPLPRKENVESTLIWYKSRDKNDVDHWVNSLTNFMKQYEGTSTISGQTLIKCNEENPPNTDQVCKFQDTWLTGNCHKKENFGYLLDSPCIILKLNKMINWVPEVYTKVEDLPDAMPQDLREHISNLTDAKQGKMPQMIWLSCKGENPADQEYIGPILYSPWRGFPSYFFPYRNTPGYLSPIVAVEFTHPQPFVLINIECKIWAQNIEHDKKKRLGLVHFELLKD</sequence>
<keyword evidence="10 18" id="KW-1133">Transmembrane helix</keyword>
<comment type="similarity">
    <text evidence="2">Belongs to the X(+)/potassium ATPases subunit beta family.</text>
</comment>
<evidence type="ECO:0000256" key="2">
    <source>
        <dbReference type="ARBA" id="ARBA00005876"/>
    </source>
</evidence>
<evidence type="ECO:0000256" key="12">
    <source>
        <dbReference type="ARBA" id="ARBA00023065"/>
    </source>
</evidence>
<evidence type="ECO:0000256" key="15">
    <source>
        <dbReference type="ARBA" id="ARBA00023180"/>
    </source>
</evidence>
<evidence type="ECO:0000256" key="5">
    <source>
        <dbReference type="ARBA" id="ARBA00022538"/>
    </source>
</evidence>
<dbReference type="PANTHER" id="PTHR11523">
    <property type="entry name" value="SODIUM/POTASSIUM-DEPENDENT ATPASE BETA SUBUNIT"/>
    <property type="match status" value="1"/>
</dbReference>
<evidence type="ECO:0000256" key="4">
    <source>
        <dbReference type="ARBA" id="ARBA00022475"/>
    </source>
</evidence>
<evidence type="ECO:0000256" key="16">
    <source>
        <dbReference type="ARBA" id="ARBA00023201"/>
    </source>
</evidence>
<keyword evidence="11" id="KW-0915">Sodium</keyword>
<protein>
    <submittedName>
        <fullName evidence="19">Sodium/potassium-transporting ATPase subunit beta-like</fullName>
    </submittedName>
</protein>
<evidence type="ECO:0000256" key="1">
    <source>
        <dbReference type="ARBA" id="ARBA00004401"/>
    </source>
</evidence>
<dbReference type="GO" id="GO:0036376">
    <property type="term" value="P:sodium ion export across plasma membrane"/>
    <property type="evidence" value="ECO:0007669"/>
    <property type="project" value="TreeGrafter"/>
</dbReference>
<dbReference type="InterPro" id="IPR038702">
    <property type="entry name" value="Na/K_ATPase_sub_beta_sf"/>
</dbReference>
<dbReference type="GO" id="GO:1990573">
    <property type="term" value="P:potassium ion import across plasma membrane"/>
    <property type="evidence" value="ECO:0007669"/>
    <property type="project" value="TreeGrafter"/>
</dbReference>
<comment type="subcellular location">
    <subcellularLocation>
        <location evidence="1">Cell membrane</location>
        <topology evidence="1">Single-pass type II membrane protein</topology>
    </subcellularLocation>
</comment>
<evidence type="ECO:0000256" key="3">
    <source>
        <dbReference type="ARBA" id="ARBA00022448"/>
    </source>
</evidence>
<evidence type="ECO:0000256" key="9">
    <source>
        <dbReference type="ARBA" id="ARBA00022968"/>
    </source>
</evidence>
<dbReference type="PANTHER" id="PTHR11523:SF28">
    <property type="entry name" value="NA_K-ATPASE BETA SUBUNIT ISOFORM 4-RELATED"/>
    <property type="match status" value="1"/>
</dbReference>
<keyword evidence="15" id="KW-0325">Glycoprotein</keyword>
<keyword evidence="3" id="KW-0813">Transport</keyword>
<keyword evidence="8" id="KW-0630">Potassium</keyword>
<dbReference type="EMBL" id="IACF01000067">
    <property type="protein sequence ID" value="LAB65880.1"/>
    <property type="molecule type" value="mRNA"/>
</dbReference>
<dbReference type="Gene3D" id="2.60.40.1660">
    <property type="entry name" value="Na, k-atpase alpha subunit"/>
    <property type="match status" value="1"/>
</dbReference>
<keyword evidence="12" id="KW-0406">Ion transport</keyword>
<dbReference type="PROSITE" id="PS00390">
    <property type="entry name" value="ATPASE_NA_K_BETA_1"/>
    <property type="match status" value="1"/>
</dbReference>
<dbReference type="AlphaFoldDB" id="A0A2P2HW77"/>
<evidence type="ECO:0000256" key="14">
    <source>
        <dbReference type="ARBA" id="ARBA00023157"/>
    </source>
</evidence>
<keyword evidence="6" id="KW-0740">Sodium/potassium transport</keyword>
<dbReference type="FunFam" id="2.60.40.1660:FF:000004">
    <property type="entry name" value="sodium/potassium-transporting ATPase subunit beta-2"/>
    <property type="match status" value="1"/>
</dbReference>
<keyword evidence="13 18" id="KW-0472">Membrane</keyword>
<accession>A0A2P2HW77</accession>
<dbReference type="Pfam" id="PF00287">
    <property type="entry name" value="Na_K-ATPase"/>
    <property type="match status" value="1"/>
</dbReference>
<evidence type="ECO:0000256" key="6">
    <source>
        <dbReference type="ARBA" id="ARBA00022607"/>
    </source>
</evidence>
<keyword evidence="14" id="KW-1015">Disulfide bond</keyword>
<reference evidence="19" key="2">
    <citation type="journal article" date="2018" name="Biosci. Biotechnol. Biochem.">
        <title>Polysaccharide hydrolase of the hadal zone amphipods Hirondellea gigas.</title>
        <authorList>
            <person name="Kobayashi H."/>
            <person name="Nagahama T."/>
            <person name="Arai W."/>
            <person name="Sasagawa Y."/>
            <person name="Umeda M."/>
            <person name="Hayashi T."/>
            <person name="Nikaido I."/>
            <person name="Watanabe H."/>
            <person name="Oguri K."/>
            <person name="Kitazato H."/>
            <person name="Fujioka K."/>
            <person name="Kido Y."/>
            <person name="Takami H."/>
        </authorList>
    </citation>
    <scope>NUCLEOTIDE SEQUENCE</scope>
    <source>
        <tissue evidence="19">Whole body</tissue>
    </source>
</reference>
<dbReference type="GO" id="GO:0006883">
    <property type="term" value="P:intracellular sodium ion homeostasis"/>
    <property type="evidence" value="ECO:0007669"/>
    <property type="project" value="TreeGrafter"/>
</dbReference>